<accession>A0A6G6GML4</accession>
<dbReference type="GO" id="GO:0006508">
    <property type="term" value="P:proteolysis"/>
    <property type="evidence" value="ECO:0007669"/>
    <property type="project" value="InterPro"/>
</dbReference>
<dbReference type="GO" id="GO:0008236">
    <property type="term" value="F:serine-type peptidase activity"/>
    <property type="evidence" value="ECO:0007669"/>
    <property type="project" value="InterPro"/>
</dbReference>
<proteinExistence type="predicted"/>
<dbReference type="InterPro" id="IPR029058">
    <property type="entry name" value="AB_hydrolase_fold"/>
</dbReference>
<sequence length="281" mass="32300">MICNKNQLLPQEGKKPIVYDVFFEETKTPKPIVIFCHGYKGFKDWGAWNLVAEKFAVSGLFFIKFNFSHNGGTPQQPVDFPDLEAFAQNNYSKEKDDLQRILDFITLSEKYNAEIDTNDITVIGHSRGGGIVLLKAEESDLISKVVTWAGVSDYKVRFQEGSESFKAWKETGRTFVENGRTKQQMPHDWQFYEDFKHNEHRLTISRAVKALDKPLLLIHGSEDPTVLPEEAAQLHRWNKNSDLVIIEGADHVFNARHPWSKKKLPENLQYVVATTIEFVKK</sequence>
<evidence type="ECO:0000313" key="2">
    <source>
        <dbReference type="EMBL" id="QIE59825.1"/>
    </source>
</evidence>
<dbReference type="AlphaFoldDB" id="A0A6G6GML4"/>
<protein>
    <submittedName>
        <fullName evidence="2">Alpha/beta fold hydrolase</fullName>
    </submittedName>
</protein>
<organism evidence="2 3">
    <name type="scientific">Rasiella rasia</name>
    <dbReference type="NCBI Taxonomy" id="2744027"/>
    <lineage>
        <taxon>Bacteria</taxon>
        <taxon>Pseudomonadati</taxon>
        <taxon>Bacteroidota</taxon>
        <taxon>Flavobacteriia</taxon>
        <taxon>Flavobacteriales</taxon>
        <taxon>Flavobacteriaceae</taxon>
        <taxon>Rasiella</taxon>
    </lineage>
</organism>
<gene>
    <name evidence="2" type="ORF">G5B37_09680</name>
</gene>
<keyword evidence="3" id="KW-1185">Reference proteome</keyword>
<evidence type="ECO:0000259" key="1">
    <source>
        <dbReference type="Pfam" id="PF00326"/>
    </source>
</evidence>
<dbReference type="RefSeq" id="WP_164679837.1">
    <property type="nucleotide sequence ID" value="NZ_CP049057.1"/>
</dbReference>
<dbReference type="PANTHER" id="PTHR42886">
    <property type="entry name" value="RE40534P-RELATED"/>
    <property type="match status" value="1"/>
</dbReference>
<reference evidence="2 3" key="1">
    <citation type="submission" date="2020-02" db="EMBL/GenBank/DDBJ databases">
        <title>Complete genome sequence of Flavobacteriaceae bacterium.</title>
        <authorList>
            <person name="Kim S.-J."/>
            <person name="Kim Y.-S."/>
            <person name="Kim K.-H."/>
        </authorList>
    </citation>
    <scope>NUCLEOTIDE SEQUENCE [LARGE SCALE GENOMIC DNA]</scope>
    <source>
        <strain evidence="2 3">RR4-40</strain>
    </source>
</reference>
<dbReference type="KEGG" id="mgel:G5B37_09680"/>
<dbReference type="InterPro" id="IPR001375">
    <property type="entry name" value="Peptidase_S9_cat"/>
</dbReference>
<dbReference type="SUPFAM" id="SSF53474">
    <property type="entry name" value="alpha/beta-Hydrolases"/>
    <property type="match status" value="1"/>
</dbReference>
<dbReference type="EMBL" id="CP049057">
    <property type="protein sequence ID" value="QIE59825.1"/>
    <property type="molecule type" value="Genomic_DNA"/>
</dbReference>
<dbReference type="PANTHER" id="PTHR42886:SF53">
    <property type="entry name" value="ALPHA_BETA-HYDROLASES SUPERFAMILY PROTEIN"/>
    <property type="match status" value="1"/>
</dbReference>
<dbReference type="Gene3D" id="3.40.50.1820">
    <property type="entry name" value="alpha/beta hydrolase"/>
    <property type="match status" value="1"/>
</dbReference>
<evidence type="ECO:0000313" key="3">
    <source>
        <dbReference type="Proteomes" id="UP000505306"/>
    </source>
</evidence>
<name>A0A6G6GML4_9FLAO</name>
<dbReference type="Proteomes" id="UP000505306">
    <property type="component" value="Chromosome"/>
</dbReference>
<dbReference type="Pfam" id="PF00326">
    <property type="entry name" value="Peptidase_S9"/>
    <property type="match status" value="1"/>
</dbReference>
<feature type="domain" description="Peptidase S9 prolyl oligopeptidase catalytic" evidence="1">
    <location>
        <begin position="100"/>
        <end position="254"/>
    </location>
</feature>
<keyword evidence="2" id="KW-0378">Hydrolase</keyword>